<evidence type="ECO:0000313" key="2">
    <source>
        <dbReference type="Proteomes" id="UP000006860"/>
    </source>
</evidence>
<keyword evidence="2" id="KW-1185">Reference proteome</keyword>
<protein>
    <submittedName>
        <fullName evidence="1">Uncharacterized protein</fullName>
    </submittedName>
</protein>
<dbReference type="STRING" id="756272.Plabr_4753"/>
<reference evidence="2" key="1">
    <citation type="submission" date="2011-02" db="EMBL/GenBank/DDBJ databases">
        <title>The complete genome of Planctomyces brasiliensis DSM 5305.</title>
        <authorList>
            <person name="Lucas S."/>
            <person name="Copeland A."/>
            <person name="Lapidus A."/>
            <person name="Bruce D."/>
            <person name="Goodwin L."/>
            <person name="Pitluck S."/>
            <person name="Kyrpides N."/>
            <person name="Mavromatis K."/>
            <person name="Pagani I."/>
            <person name="Ivanova N."/>
            <person name="Ovchinnikova G."/>
            <person name="Lu M."/>
            <person name="Detter J.C."/>
            <person name="Han C."/>
            <person name="Land M."/>
            <person name="Hauser L."/>
            <person name="Markowitz V."/>
            <person name="Cheng J.-F."/>
            <person name="Hugenholtz P."/>
            <person name="Woyke T."/>
            <person name="Wu D."/>
            <person name="Tindall B."/>
            <person name="Pomrenke H.G."/>
            <person name="Brambilla E."/>
            <person name="Klenk H.-P."/>
            <person name="Eisen J.A."/>
        </authorList>
    </citation>
    <scope>NUCLEOTIDE SEQUENCE [LARGE SCALE GENOMIC DNA]</scope>
    <source>
        <strain evidence="2">ATCC 49424 / DSM 5305 / JCM 21570 / NBRC 103401 / IFAM 1448</strain>
    </source>
</reference>
<accession>F0SQE5</accession>
<proteinExistence type="predicted"/>
<sequence>MQYKFTVSDIRQGASGGSTVVKYLAELVTFSGDGRVTVRVLNTIPVTATACLLEAACEFVRLGAQDVLREYQLDGELILSDVLIHDVDCHPLRFRSATAGAIRELLVSQ</sequence>
<dbReference type="Proteomes" id="UP000006860">
    <property type="component" value="Chromosome"/>
</dbReference>
<dbReference type="AlphaFoldDB" id="F0SQE5"/>
<dbReference type="EMBL" id="CP002546">
    <property type="protein sequence ID" value="ADY62324.1"/>
    <property type="molecule type" value="Genomic_DNA"/>
</dbReference>
<gene>
    <name evidence="1" type="ordered locus">Plabr_4753</name>
</gene>
<organism evidence="1 2">
    <name type="scientific">Rubinisphaera brasiliensis (strain ATCC 49424 / DSM 5305 / JCM 21570 / IAM 15109 / NBRC 103401 / IFAM 1448)</name>
    <name type="common">Planctomyces brasiliensis</name>
    <dbReference type="NCBI Taxonomy" id="756272"/>
    <lineage>
        <taxon>Bacteria</taxon>
        <taxon>Pseudomonadati</taxon>
        <taxon>Planctomycetota</taxon>
        <taxon>Planctomycetia</taxon>
        <taxon>Planctomycetales</taxon>
        <taxon>Planctomycetaceae</taxon>
        <taxon>Rubinisphaera</taxon>
    </lineage>
</organism>
<evidence type="ECO:0000313" key="1">
    <source>
        <dbReference type="EMBL" id="ADY62324.1"/>
    </source>
</evidence>
<dbReference type="KEGG" id="pbs:Plabr_4753"/>
<name>F0SQE5_RUBBR</name>
<dbReference type="HOGENOM" id="CLU_2181993_0_0_0"/>